<proteinExistence type="predicted"/>
<dbReference type="AlphaFoldDB" id="A0A6S6S9Q7"/>
<evidence type="ECO:0000313" key="2">
    <source>
        <dbReference type="EMBL" id="CAA6799680.1"/>
    </source>
</evidence>
<evidence type="ECO:0000256" key="1">
    <source>
        <dbReference type="SAM" id="SignalP"/>
    </source>
</evidence>
<gene>
    <name evidence="2" type="ORF">HELGO_WM29691</name>
</gene>
<dbReference type="EMBL" id="CACVAQ010000042">
    <property type="protein sequence ID" value="CAA6799680.1"/>
    <property type="molecule type" value="Genomic_DNA"/>
</dbReference>
<feature type="non-terminal residue" evidence="2">
    <location>
        <position position="135"/>
    </location>
</feature>
<accession>A0A6S6S9Q7</accession>
<reference evidence="2" key="1">
    <citation type="submission" date="2020-01" db="EMBL/GenBank/DDBJ databases">
        <authorList>
            <person name="Meier V. D."/>
            <person name="Meier V D."/>
        </authorList>
    </citation>
    <scope>NUCLEOTIDE SEQUENCE</scope>
    <source>
        <strain evidence="2">HLG_WM_MAG_10</strain>
    </source>
</reference>
<protein>
    <submittedName>
        <fullName evidence="2">Uncharacterized protein</fullName>
    </submittedName>
</protein>
<sequence>MKSLNRILLLFVCLLSCALVTEAQVGINILQPDTSAILHLESTDRGFLPPRMTTAQRDNIFSPKEGLTIFNTQDSVMQYYTGRCWLPVWQEDCDECLFDFSIGSQNGNIDRIMGNSDSTQLFIDQSNGSNSIGVY</sequence>
<feature type="chain" id="PRO_5028071633" evidence="1">
    <location>
        <begin position="24"/>
        <end position="135"/>
    </location>
</feature>
<organism evidence="2">
    <name type="scientific">uncultured Aureispira sp</name>
    <dbReference type="NCBI Taxonomy" id="1331704"/>
    <lineage>
        <taxon>Bacteria</taxon>
        <taxon>Pseudomonadati</taxon>
        <taxon>Bacteroidota</taxon>
        <taxon>Saprospiria</taxon>
        <taxon>Saprospirales</taxon>
        <taxon>Saprospiraceae</taxon>
        <taxon>Aureispira</taxon>
        <taxon>environmental samples</taxon>
    </lineage>
</organism>
<keyword evidence="1" id="KW-0732">Signal</keyword>
<name>A0A6S6S9Q7_9BACT</name>
<feature type="signal peptide" evidence="1">
    <location>
        <begin position="1"/>
        <end position="23"/>
    </location>
</feature>